<dbReference type="STRING" id="765915.A0A1Y2H6X5"/>
<dbReference type="PANTHER" id="PTHR12298:SF4">
    <property type="entry name" value="PROGRAMMED CELL DEATH PROTEIN 2"/>
    <property type="match status" value="1"/>
</dbReference>
<dbReference type="PANTHER" id="PTHR12298">
    <property type="entry name" value="PCDC2 PROGRAMMED CELL DEATH PROTEIN 2 -RELATED"/>
    <property type="match status" value="1"/>
</dbReference>
<reference evidence="6 7" key="1">
    <citation type="submission" date="2016-07" db="EMBL/GenBank/DDBJ databases">
        <title>Pervasive Adenine N6-methylation of Active Genes in Fungi.</title>
        <authorList>
            <consortium name="DOE Joint Genome Institute"/>
            <person name="Mondo S.J."/>
            <person name="Dannebaum R.O."/>
            <person name="Kuo R.C."/>
            <person name="Labutti K."/>
            <person name="Haridas S."/>
            <person name="Kuo A."/>
            <person name="Salamov A."/>
            <person name="Ahrendt S.R."/>
            <person name="Lipzen A."/>
            <person name="Sullivan W."/>
            <person name="Andreopoulos W.B."/>
            <person name="Clum A."/>
            <person name="Lindquist E."/>
            <person name="Daum C."/>
            <person name="Ramamoorthy G.K."/>
            <person name="Gryganskyi A."/>
            <person name="Culley D."/>
            <person name="Magnuson J.K."/>
            <person name="James T.Y."/>
            <person name="O'Malley M.A."/>
            <person name="Stajich J.E."/>
            <person name="Spatafora J.W."/>
            <person name="Visel A."/>
            <person name="Grigoriev I.V."/>
        </authorList>
    </citation>
    <scope>NUCLEOTIDE SEQUENCE [LARGE SCALE GENOMIC DNA]</scope>
    <source>
        <strain evidence="6 7">PL171</strain>
    </source>
</reference>
<comment type="caution">
    <text evidence="6">The sequence shown here is derived from an EMBL/GenBank/DDBJ whole genome shotgun (WGS) entry which is preliminary data.</text>
</comment>
<dbReference type="Pfam" id="PF01753">
    <property type="entry name" value="zf-MYND"/>
    <property type="match status" value="1"/>
</dbReference>
<dbReference type="PROSITE" id="PS50865">
    <property type="entry name" value="ZF_MYND_2"/>
    <property type="match status" value="1"/>
</dbReference>
<feature type="domain" description="MYND-type" evidence="5">
    <location>
        <begin position="123"/>
        <end position="161"/>
    </location>
</feature>
<evidence type="ECO:0000256" key="2">
    <source>
        <dbReference type="ARBA" id="ARBA00022771"/>
    </source>
</evidence>
<organism evidence="6 7">
    <name type="scientific">Catenaria anguillulae PL171</name>
    <dbReference type="NCBI Taxonomy" id="765915"/>
    <lineage>
        <taxon>Eukaryota</taxon>
        <taxon>Fungi</taxon>
        <taxon>Fungi incertae sedis</taxon>
        <taxon>Blastocladiomycota</taxon>
        <taxon>Blastocladiomycetes</taxon>
        <taxon>Blastocladiales</taxon>
        <taxon>Catenariaceae</taxon>
        <taxon>Catenaria</taxon>
    </lineage>
</organism>
<evidence type="ECO:0000256" key="1">
    <source>
        <dbReference type="ARBA" id="ARBA00022723"/>
    </source>
</evidence>
<keyword evidence="1" id="KW-0479">Metal-binding</keyword>
<accession>A0A1Y2H6X5</accession>
<dbReference type="Pfam" id="PF04194">
    <property type="entry name" value="PDCD2_C"/>
    <property type="match status" value="1"/>
</dbReference>
<dbReference type="OrthoDB" id="443682at2759"/>
<dbReference type="GO" id="GO:0008270">
    <property type="term" value="F:zinc ion binding"/>
    <property type="evidence" value="ECO:0007669"/>
    <property type="project" value="UniProtKB-KW"/>
</dbReference>
<keyword evidence="7" id="KW-1185">Reference proteome</keyword>
<dbReference type="AlphaFoldDB" id="A0A1Y2H6X5"/>
<proteinExistence type="predicted"/>
<evidence type="ECO:0000256" key="4">
    <source>
        <dbReference type="PROSITE-ProRule" id="PRU00134"/>
    </source>
</evidence>
<dbReference type="EMBL" id="MCFL01000092">
    <property type="protein sequence ID" value="ORZ30265.1"/>
    <property type="molecule type" value="Genomic_DNA"/>
</dbReference>
<sequence>LGFINPHATTPLAIHTFPTKIGGLPLHLNPTNPLPATTCATCNDPLILLAQIYTAEDFPDEAYHRYIYLLVCRRGSCHKHDWRKCTRVLRTQLPLDNPWFATDPDTEESIELPLYAEKAKPTCAVCGCKAASRCAGCGKVWYCSRTHQQADWAAGMHAGVCKGTVEVPPTVDERMAKLVKNKWIFPELELVSEPEILDQDNVAPGALVKLPAAPIPGEDAEDSETGVDKAFLKFQKHIEPYPGQILRYLRVSSELAPMPLYVSDVDKPDAASVPACPRCHAPRELECQLLSTVLAHLPLDLADPDSYDFGTYFVYTCPENCELEGEFAEEVIVRQDFSGEGMAPMGQRAGAVVEGLKEQGVEVEL</sequence>
<dbReference type="Proteomes" id="UP000193411">
    <property type="component" value="Unassembled WGS sequence"/>
</dbReference>
<evidence type="ECO:0000259" key="5">
    <source>
        <dbReference type="PROSITE" id="PS50865"/>
    </source>
</evidence>
<evidence type="ECO:0000313" key="7">
    <source>
        <dbReference type="Proteomes" id="UP000193411"/>
    </source>
</evidence>
<dbReference type="InterPro" id="IPR007320">
    <property type="entry name" value="PDCD2_C"/>
</dbReference>
<gene>
    <name evidence="6" type="ORF">BCR44DRAFT_40684</name>
</gene>
<dbReference type="Gene3D" id="6.10.140.2220">
    <property type="match status" value="1"/>
</dbReference>
<keyword evidence="2 4" id="KW-0863">Zinc-finger</keyword>
<dbReference type="PROSITE" id="PS01360">
    <property type="entry name" value="ZF_MYND_1"/>
    <property type="match status" value="1"/>
</dbReference>
<dbReference type="GO" id="GO:0005634">
    <property type="term" value="C:nucleus"/>
    <property type="evidence" value="ECO:0007669"/>
    <property type="project" value="TreeGrafter"/>
</dbReference>
<dbReference type="GO" id="GO:0005737">
    <property type="term" value="C:cytoplasm"/>
    <property type="evidence" value="ECO:0007669"/>
    <property type="project" value="InterPro"/>
</dbReference>
<feature type="non-terminal residue" evidence="6">
    <location>
        <position position="1"/>
    </location>
</feature>
<evidence type="ECO:0000313" key="6">
    <source>
        <dbReference type="EMBL" id="ORZ30265.1"/>
    </source>
</evidence>
<dbReference type="SUPFAM" id="SSF144232">
    <property type="entry name" value="HIT/MYND zinc finger-like"/>
    <property type="match status" value="1"/>
</dbReference>
<evidence type="ECO:0000256" key="3">
    <source>
        <dbReference type="ARBA" id="ARBA00022833"/>
    </source>
</evidence>
<name>A0A1Y2H6X5_9FUNG</name>
<dbReference type="InterPro" id="IPR002893">
    <property type="entry name" value="Znf_MYND"/>
</dbReference>
<keyword evidence="3" id="KW-0862">Zinc</keyword>
<protein>
    <submittedName>
        <fullName evidence="6">Programmed cell death protein 2</fullName>
    </submittedName>
</protein>